<evidence type="ECO:0000313" key="2">
    <source>
        <dbReference type="Proteomes" id="UP000252586"/>
    </source>
</evidence>
<protein>
    <submittedName>
        <fullName evidence="1">Uncharacterized protein</fullName>
    </submittedName>
</protein>
<organism evidence="1 2">
    <name type="scientific">Nocardia puris</name>
    <dbReference type="NCBI Taxonomy" id="208602"/>
    <lineage>
        <taxon>Bacteria</taxon>
        <taxon>Bacillati</taxon>
        <taxon>Actinomycetota</taxon>
        <taxon>Actinomycetes</taxon>
        <taxon>Mycobacteriales</taxon>
        <taxon>Nocardiaceae</taxon>
        <taxon>Nocardia</taxon>
    </lineage>
</organism>
<evidence type="ECO:0000313" key="1">
    <source>
        <dbReference type="EMBL" id="RBO93608.1"/>
    </source>
</evidence>
<dbReference type="EMBL" id="QNRE01000002">
    <property type="protein sequence ID" value="RBO93608.1"/>
    <property type="molecule type" value="Genomic_DNA"/>
</dbReference>
<dbReference type="AlphaFoldDB" id="A0A366DWR7"/>
<proteinExistence type="predicted"/>
<name>A0A366DWR7_9NOCA</name>
<gene>
    <name evidence="1" type="ORF">DFR74_10224</name>
</gene>
<sequence>MEYEMWFFGNVRVEHDPDIPPDADRPYSQYRFTIDGPPIAHAVAAGTGKAVCGNADRILPHGRSWADAIPDGNVRCPDCLRAHPV</sequence>
<accession>A0A366DWR7</accession>
<comment type="caution">
    <text evidence="1">The sequence shown here is derived from an EMBL/GenBank/DDBJ whole genome shotgun (WGS) entry which is preliminary data.</text>
</comment>
<dbReference type="Proteomes" id="UP000252586">
    <property type="component" value="Unassembled WGS sequence"/>
</dbReference>
<reference evidence="1 2" key="1">
    <citation type="submission" date="2018-06" db="EMBL/GenBank/DDBJ databases">
        <title>Genomic Encyclopedia of Type Strains, Phase IV (KMG-IV): sequencing the most valuable type-strain genomes for metagenomic binning, comparative biology and taxonomic classification.</title>
        <authorList>
            <person name="Goeker M."/>
        </authorList>
    </citation>
    <scope>NUCLEOTIDE SEQUENCE [LARGE SCALE GENOMIC DNA]</scope>
    <source>
        <strain evidence="1 2">DSM 44599</strain>
    </source>
</reference>
<keyword evidence="2" id="KW-1185">Reference proteome</keyword>